<accession>A0A1E3B3N1</accession>
<keyword evidence="2" id="KW-1185">Reference proteome</keyword>
<gene>
    <name evidence="1" type="ORF">SI65_09101</name>
</gene>
<name>A0A1E3B3N1_ASPCR</name>
<dbReference type="VEuPathDB" id="FungiDB:SI65_09101"/>
<protein>
    <submittedName>
        <fullName evidence="1">Uncharacterized protein</fullName>
    </submittedName>
</protein>
<dbReference type="STRING" id="573508.A0A1E3B3N1"/>
<reference evidence="1 2" key="1">
    <citation type="journal article" date="2016" name="BMC Genomics">
        <title>Comparative genomic and transcriptomic analyses of the Fuzhuan brick tea-fermentation fungus Aspergillus cristatus.</title>
        <authorList>
            <person name="Ge Y."/>
            <person name="Wang Y."/>
            <person name="Liu Y."/>
            <person name="Tan Y."/>
            <person name="Ren X."/>
            <person name="Zhang X."/>
            <person name="Hyde K.D."/>
            <person name="Liu Y."/>
            <person name="Liu Z."/>
        </authorList>
    </citation>
    <scope>NUCLEOTIDE SEQUENCE [LARGE SCALE GENOMIC DNA]</scope>
    <source>
        <strain evidence="1 2">GZAAS20.1005</strain>
    </source>
</reference>
<evidence type="ECO:0000313" key="2">
    <source>
        <dbReference type="Proteomes" id="UP000094569"/>
    </source>
</evidence>
<comment type="caution">
    <text evidence="1">The sequence shown here is derived from an EMBL/GenBank/DDBJ whole genome shotgun (WGS) entry which is preliminary data.</text>
</comment>
<dbReference type="OrthoDB" id="428260at2759"/>
<sequence length="88" mass="10318">MENEVAVMTWLRKDTTVPVPEVVRARSRHDSDEIYDRLSQEQLEYVVDQIIDILEQLHRRLWDGVSGLTFAPGYGEVVPGRNLEETYW</sequence>
<dbReference type="EMBL" id="JXNT01000016">
    <property type="protein sequence ID" value="ODM15498.1"/>
    <property type="molecule type" value="Genomic_DNA"/>
</dbReference>
<dbReference type="Proteomes" id="UP000094569">
    <property type="component" value="Unassembled WGS sequence"/>
</dbReference>
<proteinExistence type="predicted"/>
<organism evidence="1 2">
    <name type="scientific">Aspergillus cristatus</name>
    <name type="common">Chinese Fuzhuan brick tea-fermentation fungus</name>
    <name type="synonym">Eurotium cristatum</name>
    <dbReference type="NCBI Taxonomy" id="573508"/>
    <lineage>
        <taxon>Eukaryota</taxon>
        <taxon>Fungi</taxon>
        <taxon>Dikarya</taxon>
        <taxon>Ascomycota</taxon>
        <taxon>Pezizomycotina</taxon>
        <taxon>Eurotiomycetes</taxon>
        <taxon>Eurotiomycetidae</taxon>
        <taxon>Eurotiales</taxon>
        <taxon>Aspergillaceae</taxon>
        <taxon>Aspergillus</taxon>
        <taxon>Aspergillus subgen. Aspergillus</taxon>
    </lineage>
</organism>
<evidence type="ECO:0000313" key="1">
    <source>
        <dbReference type="EMBL" id="ODM15498.1"/>
    </source>
</evidence>
<dbReference type="AlphaFoldDB" id="A0A1E3B3N1"/>